<reference evidence="8" key="2">
    <citation type="submission" date="2015-01" db="EMBL/GenBank/DDBJ databases">
        <title>Evolutionary Origins and Diversification of the Mycorrhizal Mutualists.</title>
        <authorList>
            <consortium name="DOE Joint Genome Institute"/>
            <consortium name="Mycorrhizal Genomics Consortium"/>
            <person name="Kohler A."/>
            <person name="Kuo A."/>
            <person name="Nagy L.G."/>
            <person name="Floudas D."/>
            <person name="Copeland A."/>
            <person name="Barry K.W."/>
            <person name="Cichocki N."/>
            <person name="Veneault-Fourrey C."/>
            <person name="LaButti K."/>
            <person name="Lindquist E.A."/>
            <person name="Lipzen A."/>
            <person name="Lundell T."/>
            <person name="Morin E."/>
            <person name="Murat C."/>
            <person name="Riley R."/>
            <person name="Ohm R."/>
            <person name="Sun H."/>
            <person name="Tunlid A."/>
            <person name="Henrissat B."/>
            <person name="Grigoriev I.V."/>
            <person name="Hibbett D.S."/>
            <person name="Martin F."/>
        </authorList>
    </citation>
    <scope>NUCLEOTIDE SEQUENCE [LARGE SCALE GENOMIC DNA]</scope>
    <source>
        <strain evidence="8">ATCC 200175</strain>
    </source>
</reference>
<organism evidence="7 8">
    <name type="scientific">Paxillus involutus ATCC 200175</name>
    <dbReference type="NCBI Taxonomy" id="664439"/>
    <lineage>
        <taxon>Eukaryota</taxon>
        <taxon>Fungi</taxon>
        <taxon>Dikarya</taxon>
        <taxon>Basidiomycota</taxon>
        <taxon>Agaricomycotina</taxon>
        <taxon>Agaricomycetes</taxon>
        <taxon>Agaricomycetidae</taxon>
        <taxon>Boletales</taxon>
        <taxon>Paxilineae</taxon>
        <taxon>Paxillaceae</taxon>
        <taxon>Paxillus</taxon>
    </lineage>
</organism>
<feature type="compositionally biased region" description="Polar residues" evidence="5">
    <location>
        <begin position="27"/>
        <end position="46"/>
    </location>
</feature>
<evidence type="ECO:0000313" key="8">
    <source>
        <dbReference type="Proteomes" id="UP000053647"/>
    </source>
</evidence>
<dbReference type="Proteomes" id="UP000053647">
    <property type="component" value="Unassembled WGS sequence"/>
</dbReference>
<gene>
    <name evidence="7" type="ORF">PAXINDRAFT_134547</name>
</gene>
<dbReference type="PROSITE" id="PS50865">
    <property type="entry name" value="ZF_MYND_2"/>
    <property type="match status" value="1"/>
</dbReference>
<dbReference type="HOGENOM" id="CLU_105955_0_0_1"/>
<accession>A0A0C9TGN3</accession>
<protein>
    <submittedName>
        <fullName evidence="7">Unplaced genomic scaffold PAXINscaffold_18, whole genome shotgun sequence</fullName>
    </submittedName>
</protein>
<evidence type="ECO:0000256" key="1">
    <source>
        <dbReference type="ARBA" id="ARBA00022723"/>
    </source>
</evidence>
<proteinExistence type="predicted"/>
<dbReference type="SUPFAM" id="SSF144232">
    <property type="entry name" value="HIT/MYND zinc finger-like"/>
    <property type="match status" value="1"/>
</dbReference>
<feature type="region of interest" description="Disordered" evidence="5">
    <location>
        <begin position="21"/>
        <end position="48"/>
    </location>
</feature>
<reference evidence="7 8" key="1">
    <citation type="submission" date="2014-06" db="EMBL/GenBank/DDBJ databases">
        <authorList>
            <consortium name="DOE Joint Genome Institute"/>
            <person name="Kuo A."/>
            <person name="Kohler A."/>
            <person name="Nagy L.G."/>
            <person name="Floudas D."/>
            <person name="Copeland A."/>
            <person name="Barry K.W."/>
            <person name="Cichocki N."/>
            <person name="Veneault-Fourrey C."/>
            <person name="LaButti K."/>
            <person name="Lindquist E.A."/>
            <person name="Lipzen A."/>
            <person name="Lundell T."/>
            <person name="Morin E."/>
            <person name="Murat C."/>
            <person name="Sun H."/>
            <person name="Tunlid A."/>
            <person name="Henrissat B."/>
            <person name="Grigoriev I.V."/>
            <person name="Hibbett D.S."/>
            <person name="Martin F."/>
            <person name="Nordberg H.P."/>
            <person name="Cantor M.N."/>
            <person name="Hua S.X."/>
        </authorList>
    </citation>
    <scope>NUCLEOTIDE SEQUENCE [LARGE SCALE GENOMIC DNA]</scope>
    <source>
        <strain evidence="7 8">ATCC 200175</strain>
    </source>
</reference>
<dbReference type="Gene3D" id="6.10.140.2220">
    <property type="match status" value="1"/>
</dbReference>
<dbReference type="EMBL" id="KN819340">
    <property type="protein sequence ID" value="KIJ14880.1"/>
    <property type="molecule type" value="Genomic_DNA"/>
</dbReference>
<dbReference type="InterPro" id="IPR002893">
    <property type="entry name" value="Znf_MYND"/>
</dbReference>
<keyword evidence="8" id="KW-1185">Reference proteome</keyword>
<evidence type="ECO:0000313" key="7">
    <source>
        <dbReference type="EMBL" id="KIJ14880.1"/>
    </source>
</evidence>
<evidence type="ECO:0000256" key="5">
    <source>
        <dbReference type="SAM" id="MobiDB-lite"/>
    </source>
</evidence>
<keyword evidence="1" id="KW-0479">Metal-binding</keyword>
<dbReference type="GO" id="GO:0008270">
    <property type="term" value="F:zinc ion binding"/>
    <property type="evidence" value="ECO:0007669"/>
    <property type="project" value="UniProtKB-KW"/>
</dbReference>
<name>A0A0C9TGN3_PAXIN</name>
<feature type="domain" description="MYND-type" evidence="6">
    <location>
        <begin position="1"/>
        <end position="28"/>
    </location>
</feature>
<keyword evidence="3" id="KW-0862">Zinc</keyword>
<sequence>MRCSRCKFAVYCSNECQTSDWPHHKTQCSPASTKASLTSGSSATTRQRTDSVRGVTIACDADRARGARIFEAKIIDPSHPIHTRSGIVCPLFQQVGFPLILYRHHTEDPLMMLRDPGLDNQVAMHLLTHPGTGHPEARWRRAGCLGTVVVMRQDGKPLTFEAMETALMYADCVVGLFGDGVSPSRLLSPAGFQRFCQKYKDGRISGGYSNFYTMTLPF</sequence>
<dbReference type="Pfam" id="PF01753">
    <property type="entry name" value="zf-MYND"/>
    <property type="match status" value="1"/>
</dbReference>
<keyword evidence="2 4" id="KW-0863">Zinc-finger</keyword>
<evidence type="ECO:0000256" key="2">
    <source>
        <dbReference type="ARBA" id="ARBA00022771"/>
    </source>
</evidence>
<dbReference type="AlphaFoldDB" id="A0A0C9TGN3"/>
<evidence type="ECO:0000256" key="4">
    <source>
        <dbReference type="PROSITE-ProRule" id="PRU00134"/>
    </source>
</evidence>
<dbReference type="OrthoDB" id="2212237at2759"/>
<evidence type="ECO:0000256" key="3">
    <source>
        <dbReference type="ARBA" id="ARBA00022833"/>
    </source>
</evidence>
<evidence type="ECO:0000259" key="6">
    <source>
        <dbReference type="PROSITE" id="PS50865"/>
    </source>
</evidence>